<protein>
    <submittedName>
        <fullName evidence="1">Cytoplasmic protein, sciB</fullName>
    </submittedName>
</protein>
<dbReference type="RefSeq" id="WP_011767624.1">
    <property type="nucleotide sequence ID" value="NC_008702.1"/>
</dbReference>
<organism evidence="1 2">
    <name type="scientific">Azoarcus sp. (strain BH72)</name>
    <dbReference type="NCBI Taxonomy" id="418699"/>
    <lineage>
        <taxon>Bacteria</taxon>
        <taxon>Pseudomonadati</taxon>
        <taxon>Pseudomonadota</taxon>
        <taxon>Betaproteobacteria</taxon>
        <taxon>Rhodocyclales</taxon>
        <taxon>Zoogloeaceae</taxon>
        <taxon>Azoarcus</taxon>
    </lineage>
</organism>
<sequence length="347" mass="39435">MRQAHDPVSLFDALAREPWAFDFLQAMRRIECAFPERPRWGSALRPQDEPVRLGQAPSLSFAPATLSAFKTVEGAPPRLEVRFFGLLGPNGPLPLHLTEYAHHRELHHGDETFARFLDLIHHRFLALFYRAWAQAQPTVSLDRPRQDRFSTYIGSLIGIGQPALQQRDSVPDNARRFQAGLLARQVRNGEGLQAVLTGYFELPVAVEQYVGHWMTLRERDHSRLGRARLGSDTVLGRRVWDRQSKFRLQIGPLTLVQYEAFLPGGSALPRLADWVRFYTGGELSWDARLQLQRDQVPPLRLARGARLGWTSWLGTRRGNRDADELVLDAERLVARTPPPRAGDSPHD</sequence>
<accession>A1KCG2</accession>
<dbReference type="STRING" id="62928.azo3902"/>
<dbReference type="AlphaFoldDB" id="A1KCG2"/>
<dbReference type="Proteomes" id="UP000002588">
    <property type="component" value="Chromosome"/>
</dbReference>
<reference evidence="1 2" key="1">
    <citation type="journal article" date="2006" name="Nat. Biotechnol.">
        <title>Complete genome of the mutualistic, N2-fixing grass endophyte Azoarcus sp. strain BH72.</title>
        <authorList>
            <person name="Krause A."/>
            <person name="Ramakumar A."/>
            <person name="Bartels D."/>
            <person name="Battistoni F."/>
            <person name="Bekel T."/>
            <person name="Boch J."/>
            <person name="Boehm M."/>
            <person name="Friedrich F."/>
            <person name="Hurek T."/>
            <person name="Krause L."/>
            <person name="Linke B."/>
            <person name="McHardy A.C."/>
            <person name="Sarkar A."/>
            <person name="Schneiker S."/>
            <person name="Syed A.A."/>
            <person name="Thauer R."/>
            <person name="Vorhoelter F.-J."/>
            <person name="Weidner S."/>
            <person name="Puehler A."/>
            <person name="Reinhold-Hurek B."/>
            <person name="Kaiser O."/>
            <person name="Goesmann A."/>
        </authorList>
    </citation>
    <scope>NUCLEOTIDE SEQUENCE [LARGE SCALE GENOMIC DNA]</scope>
    <source>
        <strain evidence="1 2">BH72</strain>
    </source>
</reference>
<dbReference type="HOGENOM" id="CLU_048238_4_0_4"/>
<dbReference type="Pfam" id="PF06996">
    <property type="entry name" value="T6SS_TssG"/>
    <property type="match status" value="1"/>
</dbReference>
<dbReference type="KEGG" id="azo:azo3902"/>
<dbReference type="PANTHER" id="PTHR35564">
    <property type="match status" value="1"/>
</dbReference>
<dbReference type="EMBL" id="AM406670">
    <property type="protein sequence ID" value="CAL96518.1"/>
    <property type="molecule type" value="Genomic_DNA"/>
</dbReference>
<dbReference type="InterPro" id="IPR010732">
    <property type="entry name" value="T6SS_TssG-like"/>
</dbReference>
<evidence type="ECO:0000313" key="2">
    <source>
        <dbReference type="Proteomes" id="UP000002588"/>
    </source>
</evidence>
<proteinExistence type="predicted"/>
<dbReference type="PANTHER" id="PTHR35564:SF4">
    <property type="entry name" value="CYTOPLASMIC PROTEIN"/>
    <property type="match status" value="1"/>
</dbReference>
<name>A1KCG2_AZOSB</name>
<gene>
    <name evidence="1" type="primary">sciB</name>
    <name evidence="1" type="ordered locus">azo3902</name>
</gene>
<evidence type="ECO:0000313" key="1">
    <source>
        <dbReference type="EMBL" id="CAL96518.1"/>
    </source>
</evidence>
<keyword evidence="2" id="KW-1185">Reference proteome</keyword>
<dbReference type="eggNOG" id="COG3520">
    <property type="taxonomic scope" value="Bacteria"/>
</dbReference>
<dbReference type="NCBIfam" id="TIGR03347">
    <property type="entry name" value="VI_chp_1"/>
    <property type="match status" value="1"/>
</dbReference>